<name>A0A9R1WA68_LACSA</name>
<protein>
    <recommendedName>
        <fullName evidence="3">F-box associated domain-containing protein</fullName>
    </recommendedName>
</protein>
<keyword evidence="2" id="KW-1185">Reference proteome</keyword>
<gene>
    <name evidence="1" type="ORF">LSAT_V11C200054790</name>
</gene>
<dbReference type="EMBL" id="NBSK02000002">
    <property type="protein sequence ID" value="KAJ0220004.1"/>
    <property type="molecule type" value="Genomic_DNA"/>
</dbReference>
<organism evidence="1 2">
    <name type="scientific">Lactuca sativa</name>
    <name type="common">Garden lettuce</name>
    <dbReference type="NCBI Taxonomy" id="4236"/>
    <lineage>
        <taxon>Eukaryota</taxon>
        <taxon>Viridiplantae</taxon>
        <taxon>Streptophyta</taxon>
        <taxon>Embryophyta</taxon>
        <taxon>Tracheophyta</taxon>
        <taxon>Spermatophyta</taxon>
        <taxon>Magnoliopsida</taxon>
        <taxon>eudicotyledons</taxon>
        <taxon>Gunneridae</taxon>
        <taxon>Pentapetalae</taxon>
        <taxon>asterids</taxon>
        <taxon>campanulids</taxon>
        <taxon>Asterales</taxon>
        <taxon>Asteraceae</taxon>
        <taxon>Cichorioideae</taxon>
        <taxon>Cichorieae</taxon>
        <taxon>Lactucinae</taxon>
        <taxon>Lactuca</taxon>
    </lineage>
</organism>
<evidence type="ECO:0008006" key="3">
    <source>
        <dbReference type="Google" id="ProtNLM"/>
    </source>
</evidence>
<dbReference type="AlphaFoldDB" id="A0A9R1WA68"/>
<sequence>MPSDLLSLGTVLGFGVCPTTNDPTIVKITDVCNDFGTEVRSPIVEVFKLSRGSWRIPCSNLPKKSIQVTLSHIAIHSYIYWLGFDINVSTNGFETQKNLIISFDMNTEEFRVVDLPDSTRYTGHTMIANHKALKFVQYGLWIMLFRILGFTKNGKLIMETQDDYYIEGVDLAFYEPNLEHINDIGINGKDGSLFVSSYKETLLLLDKLDCSVLF</sequence>
<comment type="caution">
    <text evidence="1">The sequence shown here is derived from an EMBL/GenBank/DDBJ whole genome shotgun (WGS) entry which is preliminary data.</text>
</comment>
<accession>A0A9R1WA68</accession>
<proteinExistence type="predicted"/>
<evidence type="ECO:0000313" key="1">
    <source>
        <dbReference type="EMBL" id="KAJ0220004.1"/>
    </source>
</evidence>
<evidence type="ECO:0000313" key="2">
    <source>
        <dbReference type="Proteomes" id="UP000235145"/>
    </source>
</evidence>
<dbReference type="Proteomes" id="UP000235145">
    <property type="component" value="Unassembled WGS sequence"/>
</dbReference>
<reference evidence="1 2" key="1">
    <citation type="journal article" date="2017" name="Nat. Commun.">
        <title>Genome assembly with in vitro proximity ligation data and whole-genome triplication in lettuce.</title>
        <authorList>
            <person name="Reyes-Chin-Wo S."/>
            <person name="Wang Z."/>
            <person name="Yang X."/>
            <person name="Kozik A."/>
            <person name="Arikit S."/>
            <person name="Song C."/>
            <person name="Xia L."/>
            <person name="Froenicke L."/>
            <person name="Lavelle D.O."/>
            <person name="Truco M.J."/>
            <person name="Xia R."/>
            <person name="Zhu S."/>
            <person name="Xu C."/>
            <person name="Xu H."/>
            <person name="Xu X."/>
            <person name="Cox K."/>
            <person name="Korf I."/>
            <person name="Meyers B.C."/>
            <person name="Michelmore R.W."/>
        </authorList>
    </citation>
    <scope>NUCLEOTIDE SEQUENCE [LARGE SCALE GENOMIC DNA]</scope>
    <source>
        <strain evidence="2">cv. Salinas</strain>
        <tissue evidence="1">Seedlings</tissue>
    </source>
</reference>